<keyword evidence="3" id="KW-1185">Reference proteome</keyword>
<feature type="region of interest" description="Disordered" evidence="1">
    <location>
        <begin position="1"/>
        <end position="30"/>
    </location>
</feature>
<reference evidence="2 3" key="1">
    <citation type="submission" date="2017-07" db="EMBL/GenBank/DDBJ databases">
        <authorList>
            <person name="Talla V."/>
            <person name="Backstrom N."/>
        </authorList>
    </citation>
    <scope>NUCLEOTIDE SEQUENCE [LARGE SCALE GENOMIC DNA]</scope>
</reference>
<protein>
    <submittedName>
        <fullName evidence="2">Uncharacterized protein</fullName>
    </submittedName>
</protein>
<dbReference type="AlphaFoldDB" id="A0A5E4R1M9"/>
<accession>A0A5E4R1M9</accession>
<dbReference type="Proteomes" id="UP000324832">
    <property type="component" value="Unassembled WGS sequence"/>
</dbReference>
<evidence type="ECO:0000313" key="3">
    <source>
        <dbReference type="Proteomes" id="UP000324832"/>
    </source>
</evidence>
<evidence type="ECO:0000313" key="2">
    <source>
        <dbReference type="EMBL" id="VVD03347.1"/>
    </source>
</evidence>
<evidence type="ECO:0000256" key="1">
    <source>
        <dbReference type="SAM" id="MobiDB-lite"/>
    </source>
</evidence>
<dbReference type="EMBL" id="FZQP02006689">
    <property type="protein sequence ID" value="VVD03347.1"/>
    <property type="molecule type" value="Genomic_DNA"/>
</dbReference>
<name>A0A5E4R1M9_9NEOP</name>
<proteinExistence type="predicted"/>
<sequence length="126" mass="15116">MDSRSKKDSSSSSIRLTMETEHLRFTEERDQREKIQSLCNDLQSQIEILKQQLNINLNAPLKTLEQLNEEVEKFVKLIQHTAWDNTPNLIKKTKTNSYPIEIRELIAGKRRQRNIWHQSRYYILYQ</sequence>
<feature type="compositionally biased region" description="Basic and acidic residues" evidence="1">
    <location>
        <begin position="18"/>
        <end position="30"/>
    </location>
</feature>
<organism evidence="2 3">
    <name type="scientific">Leptidea sinapis</name>
    <dbReference type="NCBI Taxonomy" id="189913"/>
    <lineage>
        <taxon>Eukaryota</taxon>
        <taxon>Metazoa</taxon>
        <taxon>Ecdysozoa</taxon>
        <taxon>Arthropoda</taxon>
        <taxon>Hexapoda</taxon>
        <taxon>Insecta</taxon>
        <taxon>Pterygota</taxon>
        <taxon>Neoptera</taxon>
        <taxon>Endopterygota</taxon>
        <taxon>Lepidoptera</taxon>
        <taxon>Glossata</taxon>
        <taxon>Ditrysia</taxon>
        <taxon>Papilionoidea</taxon>
        <taxon>Pieridae</taxon>
        <taxon>Dismorphiinae</taxon>
        <taxon>Leptidea</taxon>
    </lineage>
</organism>
<gene>
    <name evidence="2" type="ORF">LSINAPIS_LOCUS13363</name>
</gene>